<comment type="caution">
    <text evidence="2">The sequence shown here is derived from an EMBL/GenBank/DDBJ whole genome shotgun (WGS) entry which is preliminary data.</text>
</comment>
<dbReference type="GO" id="GO:0005737">
    <property type="term" value="C:cytoplasm"/>
    <property type="evidence" value="ECO:0007669"/>
    <property type="project" value="TreeGrafter"/>
</dbReference>
<protein>
    <submittedName>
        <fullName evidence="2">Subunit of tubulin prefoldin</fullName>
    </submittedName>
</protein>
<dbReference type="GO" id="GO:0006457">
    <property type="term" value="P:protein folding"/>
    <property type="evidence" value="ECO:0007669"/>
    <property type="project" value="InterPro"/>
</dbReference>
<name>A0AA39CLU7_9EURO</name>
<dbReference type="PANTHER" id="PTHR12674:SF2">
    <property type="entry name" value="PREFOLDIN SUBUNIT 5"/>
    <property type="match status" value="1"/>
</dbReference>
<dbReference type="Gene3D" id="1.10.287.370">
    <property type="match status" value="1"/>
</dbReference>
<accession>A0AA39CLU7</accession>
<sequence length="206" mass="21773">MSQAPQGGGVDISTLSVQQLSALQTRLSQELEHLSASYQRLRAAQSRFRDCIKSIQDGVQGKSGGEFDFQVHVLRPAHATYDVLAPKGDKTPLLIPLTTSLYVPGTLALPSPSSSTTTPKSAGSATLLVDIGTGFFVEKTPLDATKFYTGKIDDLTKNLGDIEKVVGGKSENLRIVEDVLRRKMVEEQPGQYGAGGGGGQVKAAAG</sequence>
<dbReference type="GO" id="GO:0051082">
    <property type="term" value="F:unfolded protein binding"/>
    <property type="evidence" value="ECO:0007669"/>
    <property type="project" value="InterPro"/>
</dbReference>
<dbReference type="EMBL" id="JAPDRK010000004">
    <property type="protein sequence ID" value="KAJ9613025.1"/>
    <property type="molecule type" value="Genomic_DNA"/>
</dbReference>
<dbReference type="PANTHER" id="PTHR12674">
    <property type="entry name" value="PREFOLDIN SUBUNIT 5"/>
    <property type="match status" value="1"/>
</dbReference>
<dbReference type="GO" id="GO:1990115">
    <property type="term" value="P:RNA polymerase III assembly"/>
    <property type="evidence" value="ECO:0007669"/>
    <property type="project" value="TreeGrafter"/>
</dbReference>
<dbReference type="InterPro" id="IPR009053">
    <property type="entry name" value="Prefoldin"/>
</dbReference>
<dbReference type="InterPro" id="IPR011599">
    <property type="entry name" value="PFD_alpha_archaea"/>
</dbReference>
<comment type="similarity">
    <text evidence="1">Belongs to the prefoldin subunit alpha family.</text>
</comment>
<dbReference type="SUPFAM" id="SSF46579">
    <property type="entry name" value="Prefoldin"/>
    <property type="match status" value="1"/>
</dbReference>
<reference evidence="2" key="1">
    <citation type="submission" date="2022-10" db="EMBL/GenBank/DDBJ databases">
        <title>Culturing micro-colonial fungi from biological soil crusts in the Mojave desert and describing Neophaeococcomyces mojavensis, and introducing the new genera and species Taxawa tesnikishii.</title>
        <authorList>
            <person name="Kurbessoian T."/>
            <person name="Stajich J.E."/>
        </authorList>
    </citation>
    <scope>NUCLEOTIDE SEQUENCE</scope>
    <source>
        <strain evidence="2">TK_41</strain>
    </source>
</reference>
<keyword evidence="3" id="KW-1185">Reference proteome</keyword>
<dbReference type="GO" id="GO:1990113">
    <property type="term" value="P:RNA polymerase I assembly"/>
    <property type="evidence" value="ECO:0007669"/>
    <property type="project" value="TreeGrafter"/>
</dbReference>
<organism evidence="2 3">
    <name type="scientific">Cladophialophora chaetospira</name>
    <dbReference type="NCBI Taxonomy" id="386627"/>
    <lineage>
        <taxon>Eukaryota</taxon>
        <taxon>Fungi</taxon>
        <taxon>Dikarya</taxon>
        <taxon>Ascomycota</taxon>
        <taxon>Pezizomycotina</taxon>
        <taxon>Eurotiomycetes</taxon>
        <taxon>Chaetothyriomycetidae</taxon>
        <taxon>Chaetothyriales</taxon>
        <taxon>Herpotrichiellaceae</taxon>
        <taxon>Cladophialophora</taxon>
    </lineage>
</organism>
<evidence type="ECO:0000256" key="1">
    <source>
        <dbReference type="ARBA" id="ARBA00010048"/>
    </source>
</evidence>
<proteinExistence type="inferred from homology"/>
<dbReference type="CDD" id="cd23157">
    <property type="entry name" value="Prefoldin_5"/>
    <property type="match status" value="1"/>
</dbReference>
<evidence type="ECO:0000313" key="3">
    <source>
        <dbReference type="Proteomes" id="UP001172673"/>
    </source>
</evidence>
<dbReference type="Proteomes" id="UP001172673">
    <property type="component" value="Unassembled WGS sequence"/>
</dbReference>
<evidence type="ECO:0000313" key="2">
    <source>
        <dbReference type="EMBL" id="KAJ9613025.1"/>
    </source>
</evidence>
<gene>
    <name evidence="2" type="primary">GIM5</name>
    <name evidence="2" type="ORF">H2200_002966</name>
</gene>
<dbReference type="GO" id="GO:1990114">
    <property type="term" value="P:RNA polymerase II core complex assembly"/>
    <property type="evidence" value="ECO:0007669"/>
    <property type="project" value="TreeGrafter"/>
</dbReference>
<dbReference type="GO" id="GO:0016272">
    <property type="term" value="C:prefoldin complex"/>
    <property type="evidence" value="ECO:0007669"/>
    <property type="project" value="InterPro"/>
</dbReference>
<dbReference type="Pfam" id="PF02996">
    <property type="entry name" value="Prefoldin"/>
    <property type="match status" value="1"/>
</dbReference>
<dbReference type="AlphaFoldDB" id="A0AA39CLU7"/>
<dbReference type="InterPro" id="IPR004127">
    <property type="entry name" value="Prefoldin_subunit_alpha"/>
</dbReference>